<dbReference type="RefSeq" id="WP_111478732.1">
    <property type="nucleotide sequence ID" value="NZ_QHKM01000004.1"/>
</dbReference>
<sequence>MLKYTRPVGGLLGGLLLTGCGWSGMFDKCEGDNGSGRIASFELVNAGGAPIALTPPRFHPDTLRLYYLGPAGRVAQPFSLELPVIRRAAPPVYGADLEDTYLLYLSRADQDTITFRYRLFEDDCHNPDLDGIRIFFNGRDVFNGPRGVNIGTLQLPKR</sequence>
<evidence type="ECO:0000313" key="1">
    <source>
        <dbReference type="EMBL" id="RAK65822.1"/>
    </source>
</evidence>
<keyword evidence="2" id="KW-1185">Reference proteome</keyword>
<protein>
    <recommendedName>
        <fullName evidence="3">Lipoprotein</fullName>
    </recommendedName>
</protein>
<evidence type="ECO:0008006" key="3">
    <source>
        <dbReference type="Google" id="ProtNLM"/>
    </source>
</evidence>
<dbReference type="Proteomes" id="UP000248553">
    <property type="component" value="Unassembled WGS sequence"/>
</dbReference>
<name>A0A328BER3_9BACT</name>
<dbReference type="EMBL" id="QHKM01000004">
    <property type="protein sequence ID" value="RAK65822.1"/>
    <property type="molecule type" value="Genomic_DNA"/>
</dbReference>
<evidence type="ECO:0000313" key="2">
    <source>
        <dbReference type="Proteomes" id="UP000248553"/>
    </source>
</evidence>
<reference evidence="2" key="1">
    <citation type="submission" date="2018-05" db="EMBL/GenBank/DDBJ databases">
        <authorList>
            <person name="Nie L."/>
        </authorList>
    </citation>
    <scope>NUCLEOTIDE SEQUENCE [LARGE SCALE GENOMIC DNA]</scope>
    <source>
        <strain evidence="2">NL</strain>
    </source>
</reference>
<comment type="caution">
    <text evidence="1">The sequence shown here is derived from an EMBL/GenBank/DDBJ whole genome shotgun (WGS) entry which is preliminary data.</text>
</comment>
<gene>
    <name evidence="1" type="ORF">DLM85_13975</name>
</gene>
<proteinExistence type="predicted"/>
<dbReference type="PROSITE" id="PS51257">
    <property type="entry name" value="PROKAR_LIPOPROTEIN"/>
    <property type="match status" value="1"/>
</dbReference>
<accession>A0A328BER3</accession>
<dbReference type="OrthoDB" id="883216at2"/>
<organism evidence="1 2">
    <name type="scientific">Hymenobacter edaphi</name>
    <dbReference type="NCBI Taxonomy" id="2211146"/>
    <lineage>
        <taxon>Bacteria</taxon>
        <taxon>Pseudomonadati</taxon>
        <taxon>Bacteroidota</taxon>
        <taxon>Cytophagia</taxon>
        <taxon>Cytophagales</taxon>
        <taxon>Hymenobacteraceae</taxon>
        <taxon>Hymenobacter</taxon>
    </lineage>
</organism>
<dbReference type="AlphaFoldDB" id="A0A328BER3"/>